<dbReference type="InterPro" id="IPR002731">
    <property type="entry name" value="ATPase_BadF"/>
</dbReference>
<dbReference type="PANTHER" id="PTHR43190:SF3">
    <property type="entry name" value="N-ACETYL-D-GLUCOSAMINE KINASE"/>
    <property type="match status" value="1"/>
</dbReference>
<dbReference type="Proteomes" id="UP000269198">
    <property type="component" value="Unassembled WGS sequence"/>
</dbReference>
<keyword evidence="2" id="KW-0808">Transferase</keyword>
<dbReference type="RefSeq" id="WP_123200808.1">
    <property type="nucleotide sequence ID" value="NZ_RJMB01000006.1"/>
</dbReference>
<evidence type="ECO:0000313" key="2">
    <source>
        <dbReference type="EMBL" id="RNL85551.1"/>
    </source>
</evidence>
<dbReference type="InterPro" id="IPR052519">
    <property type="entry name" value="Euk-type_GlcNAc_Kinase"/>
</dbReference>
<keyword evidence="2" id="KW-0418">Kinase</keyword>
<comment type="caution">
    <text evidence="2">The sequence shown here is derived from an EMBL/GenBank/DDBJ whole genome shotgun (WGS) entry which is preliminary data.</text>
</comment>
<dbReference type="Gene3D" id="3.30.420.40">
    <property type="match status" value="2"/>
</dbReference>
<keyword evidence="3" id="KW-1185">Reference proteome</keyword>
<evidence type="ECO:0000259" key="1">
    <source>
        <dbReference type="Pfam" id="PF01869"/>
    </source>
</evidence>
<accession>A0A3N0ECJ4</accession>
<name>A0A3N0ECJ4_9ACTN</name>
<protein>
    <submittedName>
        <fullName evidence="2">N-acetylglucosamine kinase</fullName>
    </submittedName>
</protein>
<dbReference type="InterPro" id="IPR043129">
    <property type="entry name" value="ATPase_NBD"/>
</dbReference>
<sequence>MSEHAIIGVDAGGTSTRCVVATLDGTVVSRGRAGGANQFSSPDPAASLRAALGEALDTAGDVRVVGAVFGMAGASEAGHARAVETAVQAWSSLGLPGEPYVTDDICAAFAAGSVAEQGAVLIAGTGAVAAYVRDGTVAWRCDGDGWLLGDEGSAVWIALRGLRAVLAALDGRGRSTALRERLAAALEVAPGEREGVIAAAYSRHPADLGLLAPEVAAVAREGDPVARGIVAEAAEALLASLAVAAEGRLGTEPVVLAGSLLSEGPVAEAVRAGVRDRHGAVPLTANEGALGAAGLALRRCGAPVEAHTVLVGGASSLPESR</sequence>
<dbReference type="GO" id="GO:0016301">
    <property type="term" value="F:kinase activity"/>
    <property type="evidence" value="ECO:0007669"/>
    <property type="project" value="UniProtKB-KW"/>
</dbReference>
<dbReference type="SUPFAM" id="SSF53067">
    <property type="entry name" value="Actin-like ATPase domain"/>
    <property type="match status" value="2"/>
</dbReference>
<dbReference type="Pfam" id="PF01869">
    <property type="entry name" value="BcrAD_BadFG"/>
    <property type="match status" value="1"/>
</dbReference>
<dbReference type="EMBL" id="RJMB01000006">
    <property type="protein sequence ID" value="RNL85551.1"/>
    <property type="molecule type" value="Genomic_DNA"/>
</dbReference>
<reference evidence="2 3" key="1">
    <citation type="submission" date="2018-11" db="EMBL/GenBank/DDBJ databases">
        <title>The genome draft of YIM 96095.</title>
        <authorList>
            <person name="Tang S.-K."/>
            <person name="Chunyu W.-X."/>
            <person name="Feng Y.-Z."/>
        </authorList>
    </citation>
    <scope>NUCLEOTIDE SEQUENCE [LARGE SCALE GENOMIC DNA]</scope>
    <source>
        <strain evidence="2 3">YIM 96095</strain>
    </source>
</reference>
<dbReference type="PANTHER" id="PTHR43190">
    <property type="entry name" value="N-ACETYL-D-GLUCOSAMINE KINASE"/>
    <property type="match status" value="1"/>
</dbReference>
<proteinExistence type="predicted"/>
<evidence type="ECO:0000313" key="3">
    <source>
        <dbReference type="Proteomes" id="UP000269198"/>
    </source>
</evidence>
<dbReference type="OrthoDB" id="8701357at2"/>
<organism evidence="2 3">
    <name type="scientific">Halostreptopolyspora alba</name>
    <dbReference type="NCBI Taxonomy" id="2487137"/>
    <lineage>
        <taxon>Bacteria</taxon>
        <taxon>Bacillati</taxon>
        <taxon>Actinomycetota</taxon>
        <taxon>Actinomycetes</taxon>
        <taxon>Streptosporangiales</taxon>
        <taxon>Nocardiopsidaceae</taxon>
        <taxon>Halostreptopolyspora</taxon>
    </lineage>
</organism>
<gene>
    <name evidence="2" type="ORF">EFW17_08745</name>
</gene>
<dbReference type="AlphaFoldDB" id="A0A3N0ECJ4"/>
<feature type="domain" description="ATPase BadF/BadG/BcrA/BcrD type" evidence="1">
    <location>
        <begin position="7"/>
        <end position="296"/>
    </location>
</feature>